<dbReference type="SUPFAM" id="SSF51735">
    <property type="entry name" value="NAD(P)-binding Rossmann-fold domains"/>
    <property type="match status" value="1"/>
</dbReference>
<dbReference type="InterPro" id="IPR020904">
    <property type="entry name" value="Sc_DH/Rdtase_CS"/>
</dbReference>
<reference evidence="2" key="2">
    <citation type="submission" date="2015-07" db="EMBL/GenBank/DDBJ databases">
        <authorList>
            <person name="Welte C."/>
            <person name="de Graaf R."/>
            <person name="van den Bosch T.J.M."/>
            <person name="Op den Camp H."/>
            <person name="van Dam N."/>
            <person name="Jetten M."/>
        </authorList>
    </citation>
    <scope>NUCLEOTIDE SEQUENCE</scope>
    <source>
        <plasmid evidence="2">Drgb2</plasmid>
    </source>
</reference>
<dbReference type="Gene3D" id="3.40.50.720">
    <property type="entry name" value="NAD(P)-binding Rossmann-like Domain"/>
    <property type="match status" value="1"/>
</dbReference>
<geneLocation type="plasmid" evidence="2">
    <name>Drgb2</name>
</geneLocation>
<dbReference type="GO" id="GO:0032787">
    <property type="term" value="P:monocarboxylic acid metabolic process"/>
    <property type="evidence" value="ECO:0007669"/>
    <property type="project" value="UniProtKB-ARBA"/>
</dbReference>
<sequence length="137" mass="14759">MENNLISIINWNLHLLPAMLLEKYGSIILISSVSGLKGNIGQTAYAASKGAMFGIARSLAHEVGQFGTRVNCVALGLIDGDMIKAIPETKLKAILKKTPLRRLGQPEEVAKTIQFLISENSQYLTGQTITLDSGFSA</sequence>
<proteinExistence type="inferred from homology"/>
<dbReference type="InterPro" id="IPR050259">
    <property type="entry name" value="SDR"/>
</dbReference>
<dbReference type="Pfam" id="PF13561">
    <property type="entry name" value="adh_short_C2"/>
    <property type="match status" value="1"/>
</dbReference>
<accession>A0A0N9NCW1</accession>
<dbReference type="PRINTS" id="PR00081">
    <property type="entry name" value="GDHRDH"/>
</dbReference>
<dbReference type="AlphaFoldDB" id="A0A0N9NCW1"/>
<evidence type="ECO:0000313" key="2">
    <source>
        <dbReference type="EMBL" id="ALG88428.1"/>
    </source>
</evidence>
<dbReference type="InterPro" id="IPR036291">
    <property type="entry name" value="NAD(P)-bd_dom_sf"/>
</dbReference>
<organism evidence="2">
    <name type="scientific">Pectobacterium carotovorum</name>
    <name type="common">Erwinia carotovora</name>
    <dbReference type="NCBI Taxonomy" id="554"/>
    <lineage>
        <taxon>Bacteria</taxon>
        <taxon>Pseudomonadati</taxon>
        <taxon>Pseudomonadota</taxon>
        <taxon>Gammaproteobacteria</taxon>
        <taxon>Enterobacterales</taxon>
        <taxon>Pectobacteriaceae</taxon>
        <taxon>Pectobacterium</taxon>
    </lineage>
</organism>
<protein>
    <submittedName>
        <fullName evidence="2">3-oxoacyl-[acyl-carrier-protein] reductase FabG</fullName>
    </submittedName>
</protein>
<dbReference type="PANTHER" id="PTHR42879">
    <property type="entry name" value="3-OXOACYL-(ACYL-CARRIER-PROTEIN) REDUCTASE"/>
    <property type="match status" value="1"/>
</dbReference>
<dbReference type="PANTHER" id="PTHR42879:SF2">
    <property type="entry name" value="3-OXOACYL-[ACYL-CARRIER-PROTEIN] REDUCTASE FABG"/>
    <property type="match status" value="1"/>
</dbReference>
<reference evidence="2" key="1">
    <citation type="journal article" date="2015" name="Environ. Microbiol.">
        <title>Plasmids from the gut microbiome of cabbage root fly larvae encode SaxA that catalyses the conversion of the plant toxin 2-phenylethyl isothiocyanate.</title>
        <authorList>
            <person name="Welte C.U."/>
            <person name="de Graaf R.M."/>
            <person name="van den Bosch T.J."/>
            <person name="Op den Camp H.J."/>
            <person name="van Dam N.M."/>
            <person name="Jetten M.S."/>
        </authorList>
    </citation>
    <scope>NUCLEOTIDE SEQUENCE</scope>
    <source>
        <plasmid evidence="2">Drgb2</plasmid>
    </source>
</reference>
<keyword evidence="2" id="KW-0614">Plasmid</keyword>
<evidence type="ECO:0000256" key="1">
    <source>
        <dbReference type="ARBA" id="ARBA00006484"/>
    </source>
</evidence>
<dbReference type="PROSITE" id="PS00061">
    <property type="entry name" value="ADH_SHORT"/>
    <property type="match status" value="1"/>
</dbReference>
<dbReference type="EMBL" id="KT351733">
    <property type="protein sequence ID" value="ALG88428.1"/>
    <property type="molecule type" value="Genomic_DNA"/>
</dbReference>
<name>A0A0N9NCW1_PECCA</name>
<comment type="similarity">
    <text evidence="1">Belongs to the short-chain dehydrogenases/reductases (SDR) family.</text>
</comment>
<dbReference type="InterPro" id="IPR002347">
    <property type="entry name" value="SDR_fam"/>
</dbReference>